<dbReference type="Pfam" id="PF01048">
    <property type="entry name" value="PNP_UDP_1"/>
    <property type="match status" value="1"/>
</dbReference>
<dbReference type="GO" id="GO:0008782">
    <property type="term" value="F:adenosylhomocysteine nucleosidase activity"/>
    <property type="evidence" value="ECO:0007669"/>
    <property type="project" value="TreeGrafter"/>
</dbReference>
<dbReference type="SUPFAM" id="SSF53167">
    <property type="entry name" value="Purine and uridine phosphorylases"/>
    <property type="match status" value="1"/>
</dbReference>
<dbReference type="PANTHER" id="PTHR46832:SF1">
    <property type="entry name" value="5'-METHYLTHIOADENOSINE_S-ADENOSYLHOMOCYSTEINE NUCLEOSIDASE"/>
    <property type="match status" value="1"/>
</dbReference>
<evidence type="ECO:0000313" key="2">
    <source>
        <dbReference type="EMBL" id="SDG86830.1"/>
    </source>
</evidence>
<dbReference type="STRING" id="83401.SAMN05421742_10372"/>
<dbReference type="Gene3D" id="3.40.50.1580">
    <property type="entry name" value="Nucleoside phosphorylase domain"/>
    <property type="match status" value="1"/>
</dbReference>
<proteinExistence type="predicted"/>
<feature type="domain" description="Nucleoside phosphorylase" evidence="1">
    <location>
        <begin position="22"/>
        <end position="189"/>
    </location>
</feature>
<evidence type="ECO:0000259" key="1">
    <source>
        <dbReference type="Pfam" id="PF01048"/>
    </source>
</evidence>
<gene>
    <name evidence="2" type="ORF">SAMN05421742_10372</name>
</gene>
<accession>A0A1G7XSZ2</accession>
<dbReference type="PANTHER" id="PTHR46832">
    <property type="entry name" value="5'-METHYLTHIOADENOSINE/S-ADENOSYLHOMOCYSTEINE NUCLEOSIDASE"/>
    <property type="match status" value="1"/>
</dbReference>
<protein>
    <submittedName>
        <fullName evidence="2">Adenosylhomocysteine nucleosidase</fullName>
    </submittedName>
</protein>
<dbReference type="InterPro" id="IPR000845">
    <property type="entry name" value="Nucleoside_phosphorylase_d"/>
</dbReference>
<organism evidence="2 3">
    <name type="scientific">Roseospirillum parvum</name>
    <dbReference type="NCBI Taxonomy" id="83401"/>
    <lineage>
        <taxon>Bacteria</taxon>
        <taxon>Pseudomonadati</taxon>
        <taxon>Pseudomonadota</taxon>
        <taxon>Alphaproteobacteria</taxon>
        <taxon>Rhodospirillales</taxon>
        <taxon>Rhodospirillaceae</taxon>
        <taxon>Roseospirillum</taxon>
    </lineage>
</organism>
<keyword evidence="3" id="KW-1185">Reference proteome</keyword>
<dbReference type="AlphaFoldDB" id="A0A1G7XSZ2"/>
<dbReference type="GO" id="GO:0008930">
    <property type="term" value="F:methylthioadenosine nucleosidase activity"/>
    <property type="evidence" value="ECO:0007669"/>
    <property type="project" value="TreeGrafter"/>
</dbReference>
<sequence>MSTLPPIGLITGLSMERRALKRLRGQGVVVTCSGIGPRRARAAAERLLAEGATALISAGTAGGLTDTTAPGHLMVPAAVVSTEGVRLDADAEWHAAVLDALAPLDPDPGRLLGSDLPILTEAEKRRLGREMDCLAVDMESHAVGAVAAQAGVPFLALRVVTDTVDRQLPAALGQAFTRQGELRPGGLLLGLARRPWELGQMGRLKKDADAAMATLRHLARLPLPRPAAPPTDPGRAG</sequence>
<name>A0A1G7XSZ2_9PROT</name>
<dbReference type="RefSeq" id="WP_092616720.1">
    <property type="nucleotide sequence ID" value="NZ_FNCV01000003.1"/>
</dbReference>
<dbReference type="OrthoDB" id="7357315at2"/>
<dbReference type="GO" id="GO:0009116">
    <property type="term" value="P:nucleoside metabolic process"/>
    <property type="evidence" value="ECO:0007669"/>
    <property type="project" value="InterPro"/>
</dbReference>
<dbReference type="InterPro" id="IPR017831">
    <property type="entry name" value="Hopanoid-assoc_phosphoryl_HpnG"/>
</dbReference>
<dbReference type="EMBL" id="FNCV01000003">
    <property type="protein sequence ID" value="SDG86830.1"/>
    <property type="molecule type" value="Genomic_DNA"/>
</dbReference>
<reference evidence="3" key="1">
    <citation type="submission" date="2016-10" db="EMBL/GenBank/DDBJ databases">
        <authorList>
            <person name="Varghese N."/>
            <person name="Submissions S."/>
        </authorList>
    </citation>
    <scope>NUCLEOTIDE SEQUENCE [LARGE SCALE GENOMIC DNA]</scope>
    <source>
        <strain evidence="3">930I</strain>
    </source>
</reference>
<dbReference type="NCBIfam" id="TIGR03468">
    <property type="entry name" value="HpnG"/>
    <property type="match status" value="1"/>
</dbReference>
<dbReference type="Proteomes" id="UP000217076">
    <property type="component" value="Unassembled WGS sequence"/>
</dbReference>
<dbReference type="GO" id="GO:0019284">
    <property type="term" value="P:L-methionine salvage from S-adenosylmethionine"/>
    <property type="evidence" value="ECO:0007669"/>
    <property type="project" value="TreeGrafter"/>
</dbReference>
<dbReference type="InterPro" id="IPR035994">
    <property type="entry name" value="Nucleoside_phosphorylase_sf"/>
</dbReference>
<evidence type="ECO:0000313" key="3">
    <source>
        <dbReference type="Proteomes" id="UP000217076"/>
    </source>
</evidence>
<dbReference type="GO" id="GO:0005829">
    <property type="term" value="C:cytosol"/>
    <property type="evidence" value="ECO:0007669"/>
    <property type="project" value="TreeGrafter"/>
</dbReference>